<dbReference type="SUPFAM" id="SSF101262">
    <property type="entry name" value="Methenyltetrahydrofolate cyclohydrolase-like"/>
    <property type="match status" value="1"/>
</dbReference>
<dbReference type="EMBL" id="JACHIO010000029">
    <property type="protein sequence ID" value="MBB5066554.1"/>
    <property type="molecule type" value="Genomic_DNA"/>
</dbReference>
<comment type="caution">
    <text evidence="2">The sequence shown here is derived from an EMBL/GenBank/DDBJ whole genome shotgun (WGS) entry which is preliminary data.</text>
</comment>
<dbReference type="InterPro" id="IPR007044">
    <property type="entry name" value="Cyclodeamin/CycHdrlase"/>
</dbReference>
<evidence type="ECO:0000313" key="2">
    <source>
        <dbReference type="EMBL" id="MBB5066554.1"/>
    </source>
</evidence>
<organism evidence="2 3">
    <name type="scientific">Granulicella mallensis</name>
    <dbReference type="NCBI Taxonomy" id="940614"/>
    <lineage>
        <taxon>Bacteria</taxon>
        <taxon>Pseudomonadati</taxon>
        <taxon>Acidobacteriota</taxon>
        <taxon>Terriglobia</taxon>
        <taxon>Terriglobales</taxon>
        <taxon>Acidobacteriaceae</taxon>
        <taxon>Granulicella</taxon>
    </lineage>
</organism>
<dbReference type="RefSeq" id="WP_184260333.1">
    <property type="nucleotide sequence ID" value="NZ_JACHIO010000029.1"/>
</dbReference>
<evidence type="ECO:0000259" key="1">
    <source>
        <dbReference type="Pfam" id="PF04961"/>
    </source>
</evidence>
<dbReference type="Proteomes" id="UP000584867">
    <property type="component" value="Unassembled WGS sequence"/>
</dbReference>
<proteinExistence type="predicted"/>
<evidence type="ECO:0000313" key="3">
    <source>
        <dbReference type="Proteomes" id="UP000584867"/>
    </source>
</evidence>
<sequence length="221" mass="23803">MTNSDGASFWDLNLAEMRDLVASVKPTPGGGSVSVVSAVFGLALISKGIAISIRHEDAESPRHQTLLEAKNSLGISMKRLGAFADADANTFQTYLRARAMPHITEDETQARALAMNTALLDAIRIPLEAAREMCTCVAVADTATKLSDDRVLSDVVAGALLLRASISSVLLNVDINLVHLSDSALREQLHSQRVQLEEAPAQQSEAIRQQFHFRVTGSALR</sequence>
<dbReference type="GO" id="GO:0003824">
    <property type="term" value="F:catalytic activity"/>
    <property type="evidence" value="ECO:0007669"/>
    <property type="project" value="InterPro"/>
</dbReference>
<dbReference type="Pfam" id="PF04961">
    <property type="entry name" value="FTCD_C"/>
    <property type="match status" value="1"/>
</dbReference>
<dbReference type="InterPro" id="IPR036178">
    <property type="entry name" value="Formintransfe-cycloase-like_sf"/>
</dbReference>
<dbReference type="Gene3D" id="1.20.120.680">
    <property type="entry name" value="Formiminotetrahydrofolate cyclodeaminase monomer, up-and-down helical bundle"/>
    <property type="match status" value="1"/>
</dbReference>
<dbReference type="AlphaFoldDB" id="A0A7W7ZVP5"/>
<gene>
    <name evidence="2" type="ORF">HDF15_004934</name>
</gene>
<feature type="domain" description="Cyclodeaminase/cyclohydrolase" evidence="1">
    <location>
        <begin position="14"/>
        <end position="192"/>
    </location>
</feature>
<protein>
    <submittedName>
        <fullName evidence="2">Formiminotetrahydrofolate cyclodeaminase</fullName>
    </submittedName>
</protein>
<reference evidence="2 3" key="1">
    <citation type="submission" date="2020-08" db="EMBL/GenBank/DDBJ databases">
        <title>Genomic Encyclopedia of Type Strains, Phase IV (KMG-V): Genome sequencing to study the core and pangenomes of soil and plant-associated prokaryotes.</title>
        <authorList>
            <person name="Whitman W."/>
        </authorList>
    </citation>
    <scope>NUCLEOTIDE SEQUENCE [LARGE SCALE GENOMIC DNA]</scope>
    <source>
        <strain evidence="2 3">X5P3</strain>
    </source>
</reference>
<name>A0A7W7ZVP5_9BACT</name>
<accession>A0A7W7ZVP5</accession>